<organism evidence="2 3">
    <name type="scientific">Tropilaelaps mercedesae</name>
    <dbReference type="NCBI Taxonomy" id="418985"/>
    <lineage>
        <taxon>Eukaryota</taxon>
        <taxon>Metazoa</taxon>
        <taxon>Ecdysozoa</taxon>
        <taxon>Arthropoda</taxon>
        <taxon>Chelicerata</taxon>
        <taxon>Arachnida</taxon>
        <taxon>Acari</taxon>
        <taxon>Parasitiformes</taxon>
        <taxon>Mesostigmata</taxon>
        <taxon>Gamasina</taxon>
        <taxon>Dermanyssoidea</taxon>
        <taxon>Laelapidae</taxon>
        <taxon>Tropilaelaps</taxon>
    </lineage>
</organism>
<dbReference type="PANTHER" id="PTHR15180">
    <property type="entry name" value="GENERAL TRANSCRIPTION FACTOR 3C POLYPEPTIDE 1"/>
    <property type="match status" value="1"/>
</dbReference>
<dbReference type="GO" id="GO:0003677">
    <property type="term" value="F:DNA binding"/>
    <property type="evidence" value="ECO:0007669"/>
    <property type="project" value="InterPro"/>
</dbReference>
<accession>A0A1V9XSR4</accession>
<dbReference type="STRING" id="418985.A0A1V9XSR4"/>
<name>A0A1V9XSR4_9ACAR</name>
<reference evidence="2 3" key="1">
    <citation type="journal article" date="2017" name="Gigascience">
        <title>Draft genome of the honey bee ectoparasitic mite, Tropilaelaps mercedesae, is shaped by the parasitic life history.</title>
        <authorList>
            <person name="Dong X."/>
            <person name="Armstrong S.D."/>
            <person name="Xia D."/>
            <person name="Makepeace B.L."/>
            <person name="Darby A.C."/>
            <person name="Kadowaki T."/>
        </authorList>
    </citation>
    <scope>NUCLEOTIDE SEQUENCE [LARGE SCALE GENOMIC DNA]</scope>
    <source>
        <strain evidence="2">Wuxi-XJTLU</strain>
    </source>
</reference>
<dbReference type="GO" id="GO:0042791">
    <property type="term" value="P:5S class rRNA transcription by RNA polymerase III"/>
    <property type="evidence" value="ECO:0007669"/>
    <property type="project" value="TreeGrafter"/>
</dbReference>
<dbReference type="InParanoid" id="A0A1V9XSR4"/>
<dbReference type="AlphaFoldDB" id="A0A1V9XSR4"/>
<evidence type="ECO:0000256" key="1">
    <source>
        <dbReference type="SAM" id="MobiDB-lite"/>
    </source>
</evidence>
<comment type="caution">
    <text evidence="2">The sequence shown here is derived from an EMBL/GenBank/DDBJ whole genome shotgun (WGS) entry which is preliminary data.</text>
</comment>
<sequence>MKNLRRVRWRAEHDYILLLIKTLSSVVYPEHGRLVIPASKVRDLLQSFFPDTCVDKTKFAALRRANLLQKYPEKMAAARAMRFNIMSEPEIMALIEKMQETSRAELKHQYFIEAVNIARNLLSREGIKCSPQLNLEEAEELEIDELEESKVTYRYREPLNSVDVHQVTVATVLIASFALDGKTNWSYLLYTIYERYPDPLIRFVFKGLCDSQMIARKKSKNYKARTVLHLPALPYSLSCKWHHLVKLRYNDEVVNTMAQQMQTMQHERELAILEANPTPAMMMLLANVVFGGHAKVHYEMERGSPIEFVRKTASGKANPKNFISSSRLSLMAVRECMMDFIENVRYDESMRLHPLPLRAKLKAGCDLAFGCYVHRIKGGEVIRNDQHSEVIRKLKAYYEPPASAEEAETTILKEFALKKHERADGEFAMGTFRLVMASKEVGLSFQQLWIIQGGTINRLEGILSTLCNIRVLLQVGVNQKRYVAFQHSSPWLIKSYRMSKEMRKKVTDAMDDVLERPRKRMRLSRSSDHELNASDEASANYPSQVNQPAGNEWPNEQPGPSEQPTTTLKAKHRQRRRKMKCISAQLENCKPLLFLPRMWKRPDGTLNVSIFAKMLLAVFSFIVENPGAAEDAIKAKFRAVMEPSVHVLDLLDILVKLHCVKRNFLQMSPPGPVTLFSTPVVPFGITENSESPDDVIFYETTEDGALRLNAFFTTSLQQRSDLPGY</sequence>
<dbReference type="Proteomes" id="UP000192247">
    <property type="component" value="Unassembled WGS sequence"/>
</dbReference>
<dbReference type="InterPro" id="IPR044210">
    <property type="entry name" value="Tfc3-like"/>
</dbReference>
<protein>
    <submittedName>
        <fullName evidence="2">General transcription factor 3C polypeptide 1-like</fullName>
    </submittedName>
</protein>
<dbReference type="GO" id="GO:0000127">
    <property type="term" value="C:transcription factor TFIIIC complex"/>
    <property type="evidence" value="ECO:0007669"/>
    <property type="project" value="InterPro"/>
</dbReference>
<feature type="compositionally biased region" description="Polar residues" evidence="1">
    <location>
        <begin position="535"/>
        <end position="549"/>
    </location>
</feature>
<dbReference type="GO" id="GO:0006384">
    <property type="term" value="P:transcription initiation at RNA polymerase III promoter"/>
    <property type="evidence" value="ECO:0007669"/>
    <property type="project" value="InterPro"/>
</dbReference>
<keyword evidence="3" id="KW-1185">Reference proteome</keyword>
<evidence type="ECO:0000313" key="3">
    <source>
        <dbReference type="Proteomes" id="UP000192247"/>
    </source>
</evidence>
<feature type="compositionally biased region" description="Polar residues" evidence="1">
    <location>
        <begin position="558"/>
        <end position="568"/>
    </location>
</feature>
<evidence type="ECO:0000313" key="2">
    <source>
        <dbReference type="EMBL" id="OQR76442.1"/>
    </source>
</evidence>
<proteinExistence type="predicted"/>
<gene>
    <name evidence="2" type="ORF">BIW11_03072</name>
</gene>
<feature type="region of interest" description="Disordered" evidence="1">
    <location>
        <begin position="508"/>
        <end position="574"/>
    </location>
</feature>
<dbReference type="EMBL" id="MNPL01004822">
    <property type="protein sequence ID" value="OQR76442.1"/>
    <property type="molecule type" value="Genomic_DNA"/>
</dbReference>
<dbReference type="PANTHER" id="PTHR15180:SF1">
    <property type="entry name" value="GENERAL TRANSCRIPTION FACTOR 3C POLYPEPTIDE 1"/>
    <property type="match status" value="1"/>
</dbReference>